<evidence type="ECO:0000256" key="1">
    <source>
        <dbReference type="SAM" id="SignalP"/>
    </source>
</evidence>
<comment type="caution">
    <text evidence="2">The sequence shown here is derived from an EMBL/GenBank/DDBJ whole genome shotgun (WGS) entry which is preliminary data.</text>
</comment>
<proteinExistence type="predicted"/>
<organism evidence="2 3">
    <name type="scientific">Basidiobolus ranarum</name>
    <dbReference type="NCBI Taxonomy" id="34480"/>
    <lineage>
        <taxon>Eukaryota</taxon>
        <taxon>Fungi</taxon>
        <taxon>Fungi incertae sedis</taxon>
        <taxon>Zoopagomycota</taxon>
        <taxon>Entomophthoromycotina</taxon>
        <taxon>Basidiobolomycetes</taxon>
        <taxon>Basidiobolales</taxon>
        <taxon>Basidiobolaceae</taxon>
        <taxon>Basidiobolus</taxon>
    </lineage>
</organism>
<gene>
    <name evidence="2" type="ORF">K7432_009736</name>
</gene>
<accession>A0ABR2WPR8</accession>
<sequence>MKLSSLILAAGFLLNSETAAPWHFYLTSKGTYFVPGGDAYMDFSNGPGYKCADRWAFNAKNTWDSMVNRGPTYHCSDIWGWDLMNYYQTGDQYTGISGTVDVVVYYANASRRKNGVQVSASALSYTIDTDL</sequence>
<feature type="signal peptide" evidence="1">
    <location>
        <begin position="1"/>
        <end position="19"/>
    </location>
</feature>
<keyword evidence="1" id="KW-0732">Signal</keyword>
<keyword evidence="3" id="KW-1185">Reference proteome</keyword>
<evidence type="ECO:0000313" key="2">
    <source>
        <dbReference type="EMBL" id="KAK9763512.1"/>
    </source>
</evidence>
<feature type="chain" id="PRO_5045793226" evidence="1">
    <location>
        <begin position="20"/>
        <end position="131"/>
    </location>
</feature>
<evidence type="ECO:0000313" key="3">
    <source>
        <dbReference type="Proteomes" id="UP001479436"/>
    </source>
</evidence>
<dbReference type="EMBL" id="JASJQH010000621">
    <property type="protein sequence ID" value="KAK9763512.1"/>
    <property type="molecule type" value="Genomic_DNA"/>
</dbReference>
<dbReference type="Proteomes" id="UP001479436">
    <property type="component" value="Unassembled WGS sequence"/>
</dbReference>
<name>A0ABR2WPR8_9FUNG</name>
<protein>
    <submittedName>
        <fullName evidence="2">Uncharacterized protein</fullName>
    </submittedName>
</protein>
<reference evidence="2 3" key="1">
    <citation type="submission" date="2023-04" db="EMBL/GenBank/DDBJ databases">
        <title>Genome of Basidiobolus ranarum AG-B5.</title>
        <authorList>
            <person name="Stajich J.E."/>
            <person name="Carter-House D."/>
            <person name="Gryganskyi A."/>
        </authorList>
    </citation>
    <scope>NUCLEOTIDE SEQUENCE [LARGE SCALE GENOMIC DNA]</scope>
    <source>
        <strain evidence="2 3">AG-B5</strain>
    </source>
</reference>